<dbReference type="InterPro" id="IPR045197">
    <property type="entry name" value="NUP210-like"/>
</dbReference>
<evidence type="ECO:0000259" key="2">
    <source>
        <dbReference type="Pfam" id="PF22962"/>
    </source>
</evidence>
<keyword evidence="1" id="KW-1133">Transmembrane helix</keyword>
<evidence type="ECO:0000313" key="7">
    <source>
        <dbReference type="EMBL" id="GFY40801.1"/>
    </source>
</evidence>
<dbReference type="Pfam" id="PF22969">
    <property type="entry name" value="Ig_NUP210_2nd"/>
    <property type="match status" value="1"/>
</dbReference>
<dbReference type="Pfam" id="PF22962">
    <property type="entry name" value="Ig_NUP210_7th"/>
    <property type="match status" value="1"/>
</dbReference>
<dbReference type="InterPro" id="IPR055099">
    <property type="entry name" value="Ig_NUP210_7th"/>
</dbReference>
<dbReference type="Proteomes" id="UP000886998">
    <property type="component" value="Unassembled WGS sequence"/>
</dbReference>
<dbReference type="InterPro" id="IPR056897">
    <property type="entry name" value="Ig_NUP210_4th"/>
</dbReference>
<organism evidence="7 8">
    <name type="scientific">Trichonephila inaurata madagascariensis</name>
    <dbReference type="NCBI Taxonomy" id="2747483"/>
    <lineage>
        <taxon>Eukaryota</taxon>
        <taxon>Metazoa</taxon>
        <taxon>Ecdysozoa</taxon>
        <taxon>Arthropoda</taxon>
        <taxon>Chelicerata</taxon>
        <taxon>Arachnida</taxon>
        <taxon>Araneae</taxon>
        <taxon>Araneomorphae</taxon>
        <taxon>Entelegynae</taxon>
        <taxon>Araneoidea</taxon>
        <taxon>Nephilidae</taxon>
        <taxon>Trichonephila</taxon>
        <taxon>Trichonephila inaurata</taxon>
    </lineage>
</organism>
<feature type="transmembrane region" description="Helical" evidence="1">
    <location>
        <begin position="12"/>
        <end position="31"/>
    </location>
</feature>
<dbReference type="Pfam" id="PF24991">
    <property type="entry name" value="Ig_NUP210_4th"/>
    <property type="match status" value="1"/>
</dbReference>
<dbReference type="OrthoDB" id="361283at2759"/>
<dbReference type="EMBL" id="BMAV01002108">
    <property type="protein sequence ID" value="GFY40801.1"/>
    <property type="molecule type" value="Genomic_DNA"/>
</dbReference>
<evidence type="ECO:0000313" key="8">
    <source>
        <dbReference type="Proteomes" id="UP000886998"/>
    </source>
</evidence>
<dbReference type="PANTHER" id="PTHR23019">
    <property type="entry name" value="NUCLEAR PORE MEMBRANE GLYCOPROTEIN GP210-RELATED"/>
    <property type="match status" value="1"/>
</dbReference>
<feature type="non-terminal residue" evidence="7">
    <location>
        <position position="1"/>
    </location>
</feature>
<keyword evidence="1" id="KW-0812">Transmembrane</keyword>
<evidence type="ECO:0000259" key="3">
    <source>
        <dbReference type="Pfam" id="PF22967"/>
    </source>
</evidence>
<evidence type="ECO:0000259" key="6">
    <source>
        <dbReference type="Pfam" id="PF24991"/>
    </source>
</evidence>
<feature type="domain" description="NUP210 Ig-like" evidence="5">
    <location>
        <begin position="503"/>
        <end position="588"/>
    </location>
</feature>
<feature type="domain" description="NUP210 Ig-like" evidence="2">
    <location>
        <begin position="615"/>
        <end position="716"/>
    </location>
</feature>
<dbReference type="InterPro" id="IPR055096">
    <property type="entry name" value="Ig_NUP210_1st"/>
</dbReference>
<evidence type="ECO:0000259" key="5">
    <source>
        <dbReference type="Pfam" id="PF24935"/>
    </source>
</evidence>
<sequence length="741" mass="83234">MCKTQKGRDWGVFESGLLVLVLFSTTFAVRLNRPRILLPFNTPGLPSNYTLHVLEDENNDCYEWKSTNQHFVAVEPILDLHDCSRSALLYSLSSAPERRHDVILAKGSTGIELTCDIILDFPHKIELTSTTDELAVESSDIMTIVAKDKSGHVFTSINGLKFEWQLEQQLQDETSDGIVARLIPLSTFNECSKIDGWALRGLLGHSVIVEAFNLGIIKIQASLQQSETQVSLSTYAFLAVKEKYKKDYNINIEKPEENIVQLDGDSPKLVALNYGHTHLTFTSSKGDNKFPDLETDIKVVKPARLEIRISRGGYSMLEELKSYVVSVDIFDDEGKIFPSDNVKISVHFPVKSFYINSTTSNGTFHVVQALAPGKTVIRAELKGVVLSDGSLFKEHTPPLQNSLSVTVCQKIQIFPQFTLLPSDSLRSSSHDIRLMASGGTGKYRWTSNSSAAIVHFDEKKSHMALIEIKKEGDFTIFLTDEENVNFLASAKISIKPVIDVETYPTVVEAEIGNILILPVAFLAYEDRGRRIIRKFDDCSKIEPKIEIIEKHVLIYDKEPHVPAFGKGCRSLQFRCKSPGHSRINVYYESNTQGENGNETHKTTTVLSCFKNLKPVHPVRVAVLPLGSSIEIAFEGGPRKWPLLKENHFTILEASQPELIDIELIRDPIRYNKDLTVFRVLCKAFGENVLTFRIGNEPSATNKHPAKQESSIKFECSKPHSLHLKLHRKSKEKKLKDESIVK</sequence>
<evidence type="ECO:0000259" key="4">
    <source>
        <dbReference type="Pfam" id="PF22969"/>
    </source>
</evidence>
<feature type="domain" description="NUP210 fourth Ig-like" evidence="6">
    <location>
        <begin position="316"/>
        <end position="389"/>
    </location>
</feature>
<evidence type="ECO:0000256" key="1">
    <source>
        <dbReference type="SAM" id="Phobius"/>
    </source>
</evidence>
<name>A0A8X7BQC6_9ARAC</name>
<keyword evidence="1" id="KW-0472">Membrane</keyword>
<comment type="caution">
    <text evidence="7">The sequence shown here is derived from an EMBL/GenBank/DDBJ whole genome shotgun (WGS) entry which is preliminary data.</text>
</comment>
<dbReference type="Pfam" id="PF24935">
    <property type="entry name" value="Ig_NUP210_6th"/>
    <property type="match status" value="1"/>
</dbReference>
<accession>A0A8X7BQC6</accession>
<protein>
    <submittedName>
        <fullName evidence="7">Nuclear pore membrane glycoprotein 210</fullName>
    </submittedName>
</protein>
<gene>
    <name evidence="7" type="primary">NUP210</name>
    <name evidence="7" type="ORF">TNIN_218871</name>
</gene>
<dbReference type="GO" id="GO:0005643">
    <property type="term" value="C:nuclear pore"/>
    <property type="evidence" value="ECO:0007669"/>
    <property type="project" value="TreeGrafter"/>
</dbReference>
<dbReference type="PANTHER" id="PTHR23019:SF0">
    <property type="entry name" value="NUCLEAR PORE MEMBRANE GLYCOPROTEIN 210"/>
    <property type="match status" value="1"/>
</dbReference>
<feature type="domain" description="NUP210 Ig-like" evidence="3">
    <location>
        <begin position="29"/>
        <end position="120"/>
    </location>
</feature>
<dbReference type="Pfam" id="PF22967">
    <property type="entry name" value="Ig_NUP210_1st"/>
    <property type="match status" value="1"/>
</dbReference>
<dbReference type="InterPro" id="IPR055097">
    <property type="entry name" value="Ig_NUP210_2nd"/>
</dbReference>
<dbReference type="AlphaFoldDB" id="A0A8X7BQC6"/>
<reference evidence="7" key="1">
    <citation type="submission" date="2020-08" db="EMBL/GenBank/DDBJ databases">
        <title>Multicomponent nature underlies the extraordinary mechanical properties of spider dragline silk.</title>
        <authorList>
            <person name="Kono N."/>
            <person name="Nakamura H."/>
            <person name="Mori M."/>
            <person name="Yoshida Y."/>
            <person name="Ohtoshi R."/>
            <person name="Malay A.D."/>
            <person name="Moran D.A.P."/>
            <person name="Tomita M."/>
            <person name="Numata K."/>
            <person name="Arakawa K."/>
        </authorList>
    </citation>
    <scope>NUCLEOTIDE SEQUENCE</scope>
</reference>
<keyword evidence="8" id="KW-1185">Reference proteome</keyword>
<proteinExistence type="predicted"/>
<feature type="domain" description="NUP210 Ig-like" evidence="4">
    <location>
        <begin position="129"/>
        <end position="229"/>
    </location>
</feature>
<dbReference type="InterPro" id="IPR056898">
    <property type="entry name" value="Ig_NUP210_6th"/>
</dbReference>